<dbReference type="Proteomes" id="UP001231859">
    <property type="component" value="Chromosome"/>
</dbReference>
<evidence type="ECO:0000313" key="2">
    <source>
        <dbReference type="EMBL" id="WGO83067.1"/>
    </source>
</evidence>
<dbReference type="RefSeq" id="WP_280937737.1">
    <property type="nucleotide sequence ID" value="NZ_CP123759.1"/>
</dbReference>
<reference evidence="2 3" key="1">
    <citation type="submission" date="2023-04" db="EMBL/GenBank/DDBJ databases">
        <title>Genome dynamics across the evolutionary transition to endosymbiosis.</title>
        <authorList>
            <person name="Siozios S."/>
            <person name="Nadal-Jimenez P."/>
            <person name="Azagi T."/>
            <person name="Sprong H."/>
            <person name="Frost C.L."/>
            <person name="Parratt S.R."/>
            <person name="Taylor G."/>
            <person name="Brettell L."/>
            <person name="Lew K.C."/>
            <person name="Croft L."/>
            <person name="King K.C."/>
            <person name="Brockhurst M.A."/>
            <person name="Hypsa V."/>
            <person name="Novakova E."/>
            <person name="Darby A.C."/>
            <person name="Hurst G.D.D."/>
        </authorList>
    </citation>
    <scope>NUCLEOTIDE SEQUENCE [LARGE SCALE GENOMIC DNA]</scope>
    <source>
        <strain evidence="3">aApi_AU</strain>
    </source>
</reference>
<organism evidence="2 3">
    <name type="scientific">Arsenophonus apicola</name>
    <dbReference type="NCBI Taxonomy" id="2879119"/>
    <lineage>
        <taxon>Bacteria</taxon>
        <taxon>Pseudomonadati</taxon>
        <taxon>Pseudomonadota</taxon>
        <taxon>Gammaproteobacteria</taxon>
        <taxon>Enterobacterales</taxon>
        <taxon>Morganellaceae</taxon>
        <taxon>Arsenophonus</taxon>
    </lineage>
</organism>
<evidence type="ECO:0000256" key="1">
    <source>
        <dbReference type="SAM" id="SignalP"/>
    </source>
</evidence>
<feature type="signal peptide" evidence="1">
    <location>
        <begin position="1"/>
        <end position="20"/>
    </location>
</feature>
<evidence type="ECO:0000313" key="3">
    <source>
        <dbReference type="Proteomes" id="UP001231859"/>
    </source>
</evidence>
<accession>A0ABY8P0Q7</accession>
<dbReference type="InterPro" id="IPR036275">
    <property type="entry name" value="YdgH-like_sf"/>
</dbReference>
<sequence>MKFILSVLTVSILFSASSFAAKEITTEESSGYTKIGELSVKESGLPIGNHAELLQAIDKKCQDLGGVKTDNCYYRIIDQTGNETNYQNIDVEIFKK</sequence>
<feature type="chain" id="PRO_5046173262" description="DUF1471 domain-containing protein" evidence="1">
    <location>
        <begin position="21"/>
        <end position="96"/>
    </location>
</feature>
<protein>
    <recommendedName>
        <fullName evidence="4">DUF1471 domain-containing protein</fullName>
    </recommendedName>
</protein>
<dbReference type="EMBL" id="CP123759">
    <property type="protein sequence ID" value="WGO83067.1"/>
    <property type="molecule type" value="Genomic_DNA"/>
</dbReference>
<proteinExistence type="predicted"/>
<name>A0ABY8P0Q7_9GAMM</name>
<keyword evidence="1" id="KW-0732">Signal</keyword>
<keyword evidence="3" id="KW-1185">Reference proteome</keyword>
<dbReference type="SUPFAM" id="SSF159871">
    <property type="entry name" value="YdgH-like"/>
    <property type="match status" value="1"/>
</dbReference>
<gene>
    <name evidence="2" type="ORF">QG404_12055</name>
</gene>
<evidence type="ECO:0008006" key="4">
    <source>
        <dbReference type="Google" id="ProtNLM"/>
    </source>
</evidence>